<evidence type="ECO:0000256" key="3">
    <source>
        <dbReference type="ARBA" id="ARBA00022840"/>
    </source>
</evidence>
<dbReference type="OrthoDB" id="9802264at2"/>
<organism evidence="5 6">
    <name type="scientific">Candidatus Enterococcus testudinis</name>
    <dbReference type="NCBI Taxonomy" id="1834191"/>
    <lineage>
        <taxon>Bacteria</taxon>
        <taxon>Bacillati</taxon>
        <taxon>Bacillota</taxon>
        <taxon>Bacilli</taxon>
        <taxon>Lactobacillales</taxon>
        <taxon>Enterococcaceae</taxon>
        <taxon>Enterococcus</taxon>
    </lineage>
</organism>
<evidence type="ECO:0000259" key="4">
    <source>
        <dbReference type="PROSITE" id="PS50893"/>
    </source>
</evidence>
<dbReference type="SUPFAM" id="SSF52540">
    <property type="entry name" value="P-loop containing nucleoside triphosphate hydrolases"/>
    <property type="match status" value="1"/>
</dbReference>
<comment type="caution">
    <text evidence="5">The sequence shown here is derived from an EMBL/GenBank/DDBJ whole genome shotgun (WGS) entry which is preliminary data.</text>
</comment>
<accession>A0A242A452</accession>
<dbReference type="SMART" id="SM00382">
    <property type="entry name" value="AAA"/>
    <property type="match status" value="1"/>
</dbReference>
<dbReference type="GO" id="GO:0016887">
    <property type="term" value="F:ATP hydrolysis activity"/>
    <property type="evidence" value="ECO:0007669"/>
    <property type="project" value="InterPro"/>
</dbReference>
<dbReference type="InterPro" id="IPR050093">
    <property type="entry name" value="ABC_SmlMolc_Importer"/>
</dbReference>
<gene>
    <name evidence="5" type="ORF">A5886_000808</name>
</gene>
<proteinExistence type="predicted"/>
<feature type="domain" description="ABC transporter" evidence="4">
    <location>
        <begin position="3"/>
        <end position="224"/>
    </location>
</feature>
<dbReference type="RefSeq" id="WP_086273757.1">
    <property type="nucleotide sequence ID" value="NZ_NGKU01000001.1"/>
</dbReference>
<dbReference type="EMBL" id="NGKU01000001">
    <property type="protein sequence ID" value="OTN75732.1"/>
    <property type="molecule type" value="Genomic_DNA"/>
</dbReference>
<keyword evidence="3" id="KW-0067">ATP-binding</keyword>
<dbReference type="STRING" id="1834191.A5886_000808"/>
<evidence type="ECO:0000313" key="6">
    <source>
        <dbReference type="Proteomes" id="UP000195043"/>
    </source>
</evidence>
<dbReference type="InterPro" id="IPR017871">
    <property type="entry name" value="ABC_transporter-like_CS"/>
</dbReference>
<sequence length="237" mass="26665">MAVIFDSVTFSYHSTLIFKDLSLVFEQGRSYALLGKSGIGKSTLLTLIKGNQLPQAGTIRYTAPSVIELVFQEYRLFPWQTVYQAVEMPLKIQKVNKAQRQKRVMECLSTLSLTSVKNHYPRQLSGGQKQRVAMARGLITAPDFLLLDEPTSSLDQETKEQAQDLIYQAHQHNQNGLIFVTHDAEEAACLGQTILLMTSKGVEVIDSPLDFSKQRRDTPAFDRFALMLKQRLRGGAQ</sequence>
<evidence type="ECO:0000256" key="2">
    <source>
        <dbReference type="ARBA" id="ARBA00022741"/>
    </source>
</evidence>
<evidence type="ECO:0000313" key="5">
    <source>
        <dbReference type="EMBL" id="OTN75732.1"/>
    </source>
</evidence>
<dbReference type="Proteomes" id="UP000195043">
    <property type="component" value="Unassembled WGS sequence"/>
</dbReference>
<keyword evidence="1" id="KW-0813">Transport</keyword>
<reference evidence="5 6" key="1">
    <citation type="submission" date="2017-05" db="EMBL/GenBank/DDBJ databases">
        <title>The Genome Sequence of Enterococcus sp. 8G7_MSG3316.</title>
        <authorList>
            <consortium name="The Broad Institute Genomics Platform"/>
            <consortium name="The Broad Institute Genomic Center for Infectious Diseases"/>
            <person name="Earl A."/>
            <person name="Manson A."/>
            <person name="Schwartman J."/>
            <person name="Gilmore M."/>
            <person name="Abouelleil A."/>
            <person name="Cao P."/>
            <person name="Chapman S."/>
            <person name="Cusick C."/>
            <person name="Shea T."/>
            <person name="Young S."/>
            <person name="Neafsey D."/>
            <person name="Nusbaum C."/>
            <person name="Birren B."/>
        </authorList>
    </citation>
    <scope>NUCLEOTIDE SEQUENCE [LARGE SCALE GENOMIC DNA]</scope>
    <source>
        <strain evidence="5 6">8G7_MSG3316</strain>
    </source>
</reference>
<keyword evidence="6" id="KW-1185">Reference proteome</keyword>
<dbReference type="InterPro" id="IPR003593">
    <property type="entry name" value="AAA+_ATPase"/>
</dbReference>
<evidence type="ECO:0000256" key="1">
    <source>
        <dbReference type="ARBA" id="ARBA00022448"/>
    </source>
</evidence>
<dbReference type="Pfam" id="PF00005">
    <property type="entry name" value="ABC_tran"/>
    <property type="match status" value="1"/>
</dbReference>
<dbReference type="Gene3D" id="3.40.50.300">
    <property type="entry name" value="P-loop containing nucleotide triphosphate hydrolases"/>
    <property type="match status" value="1"/>
</dbReference>
<dbReference type="InterPro" id="IPR027417">
    <property type="entry name" value="P-loop_NTPase"/>
</dbReference>
<dbReference type="AlphaFoldDB" id="A0A242A452"/>
<dbReference type="PANTHER" id="PTHR42781">
    <property type="entry name" value="SPERMIDINE/PUTRESCINE IMPORT ATP-BINDING PROTEIN POTA"/>
    <property type="match status" value="1"/>
</dbReference>
<dbReference type="PROSITE" id="PS50893">
    <property type="entry name" value="ABC_TRANSPORTER_2"/>
    <property type="match status" value="1"/>
</dbReference>
<dbReference type="InterPro" id="IPR003439">
    <property type="entry name" value="ABC_transporter-like_ATP-bd"/>
</dbReference>
<name>A0A242A452_9ENTE</name>
<dbReference type="GO" id="GO:0005524">
    <property type="term" value="F:ATP binding"/>
    <property type="evidence" value="ECO:0007669"/>
    <property type="project" value="UniProtKB-KW"/>
</dbReference>
<keyword evidence="2" id="KW-0547">Nucleotide-binding</keyword>
<dbReference type="PROSITE" id="PS00211">
    <property type="entry name" value="ABC_TRANSPORTER_1"/>
    <property type="match status" value="1"/>
</dbReference>
<protein>
    <recommendedName>
        <fullName evidence="4">ABC transporter domain-containing protein</fullName>
    </recommendedName>
</protein>
<dbReference type="PANTHER" id="PTHR42781:SF4">
    <property type="entry name" value="SPERMIDINE_PUTRESCINE IMPORT ATP-BINDING PROTEIN POTA"/>
    <property type="match status" value="1"/>
</dbReference>